<dbReference type="GO" id="GO:0005737">
    <property type="term" value="C:cytoplasm"/>
    <property type="evidence" value="ECO:0007669"/>
    <property type="project" value="TreeGrafter"/>
</dbReference>
<gene>
    <name evidence="10" type="ORF">SAMN02746066_02228</name>
</gene>
<evidence type="ECO:0000256" key="5">
    <source>
        <dbReference type="ARBA" id="ARBA00023136"/>
    </source>
</evidence>
<sequence length="1575" mass="179011">MNLDVDMSKISYNINNDDTKKIFMNNEQLLDHDIAVIGISARIGRANNVNEFWEYISSGIDLIEKFPDNRQKDIDTYINTVFGKKKNDFVEMAYLKNIDQFDANFFRMAPIEAELLSPVQRVFLEAMVVAAEDAGYGGDQLNGTNTGVYVGYNSSNMNNYFSMISNLCSDKMDLALTGNIDSIIASRFSYLYNLKGPAEVIDTACSSSLVAVHTACQAIRSREVDMAFAGGIKICLIPRNQEDRDIGITSSSGRTKTFDESADGTGAGEGVGIVLLKPLLKAIEDHDVIHAVIKGSAINQDGSSVGITAPNSQAQTDVLIKAWEDANINPLSIQYYEAHGTATNLGDPIEIEALSKAIRKYTMKKQAFAIGSVKTNVGHLDCASGIAGLINAIMMLKNKKIAPNIHYKRGNKKIDFINSPVYVNDKLRDWEKNKHPRRCGISSFGISGTNCHMILEEAPVEKKVESKVSSQSYLLTISAKSKDALQELMKQYNEFYLQHPKERKNMCYTANTGRGHYNWRMAVIFRETQESLFTDEELETCKGLFINEVKVGDYELHQEDDRFISYEKKLELNSKAKHIMRNIKVGLEDGERKVLLKKLSECYVLGADIEWSQIFIGDDICKVSIPTYPFDTRRCWINNGNYINNSLSMRESIRMHPLIGQCLTNFTDVILFETDVNINNTWELKEHIIGKNYVLPGTAFVEMLHEAGKIFFKTDGITILNTVFLIPFMCNREETRRVQIIGRKQNDILEVNIISTLDTEANDSWVNHVSARISKRKEEKHENLDIELLLERCNKIIQVYSQDKKDNGHVKVADSWKTNKLLQFNDEEIIGYFELSSEYLVKLDGYFLYPPLLDGAVNIGNVLTKSGVCLPLSYGKADFFKPLPKAFYSYLHKKKDGNNGNITTFDVSIISDEGEYIGFIEDYVLKELSNLEMKRIKGETSYSLVLKEKENESKNLINQFPTKTALLIMRDTQKGNDIYKKVKSLNFENYITIILSNVYEEKNENCYQIRCNEEDFKMVFTQISNQHIDTIIHIASYEDNREDTIDDLDKKVSNSMKSLYLLLHSMSSLHMKVDNFTAVIDNSISVNGKEDGINPINRAFTGMIKSVAKEYTSMNFKVIDLDTITDMGKFGFEILSKDQTILVVFRNNVRYIEYFTESVEEVQTDFEIKSNGVYIIAGGLGGVGLALTQSLVQLNNKIHITILCRHSMDQINDQVKVKRIQRQLNEIREISNGHTTVEILQADITDYETMTHTIDELRYKYGRILGVINCAGVSGDGYLIRKRWAVFYQVLQPKIFGTWILDKLTQQDNLDFFIMCSSLSSIFASSGQSDYAAANSYLDSYSEMREKKGKPTLAINWTGWKEVGMAVDNQVNQNESIFQFVDTQRGQEAFVYALSLQQPHLIVGELNYEFVQKHKEFFRNNIEFSQTIENKLRRFDQSSVYDMEREEYTVQIISNGKKEVTQTEKTVANAMARTLNFSEINIDDKFFEMGGDSLLATALKKELDKDFPDVVDITDIFTYVSVTEIAKYIDGIIKAQEQKQEMAEMDDSDVELKELLKLLDAGNIDLEDAKKMLIN</sequence>
<accession>A0A1M7JET9</accession>
<dbReference type="Pfam" id="PF21394">
    <property type="entry name" value="Beta-ketacyl_N"/>
    <property type="match status" value="1"/>
</dbReference>
<dbReference type="InterPro" id="IPR049490">
    <property type="entry name" value="C883_1060-like_KR_N"/>
</dbReference>
<evidence type="ECO:0000256" key="3">
    <source>
        <dbReference type="ARBA" id="ARBA00022553"/>
    </source>
</evidence>
<dbReference type="InterPro" id="IPR049552">
    <property type="entry name" value="PKS_DH_N"/>
</dbReference>
<dbReference type="CDD" id="cd00833">
    <property type="entry name" value="PKS"/>
    <property type="match status" value="1"/>
</dbReference>
<dbReference type="InterPro" id="IPR013968">
    <property type="entry name" value="PKS_KR"/>
</dbReference>
<dbReference type="GO" id="GO:0071770">
    <property type="term" value="P:DIM/DIP cell wall layer assembly"/>
    <property type="evidence" value="ECO:0007669"/>
    <property type="project" value="TreeGrafter"/>
</dbReference>
<evidence type="ECO:0000313" key="11">
    <source>
        <dbReference type="Proteomes" id="UP000184038"/>
    </source>
</evidence>
<dbReference type="InterPro" id="IPR049551">
    <property type="entry name" value="PKS_DH_C"/>
</dbReference>
<organism evidence="10 11">
    <name type="scientific">Anaerosporobacter mobilis DSM 15930</name>
    <dbReference type="NCBI Taxonomy" id="1120996"/>
    <lineage>
        <taxon>Bacteria</taxon>
        <taxon>Bacillati</taxon>
        <taxon>Bacillota</taxon>
        <taxon>Clostridia</taxon>
        <taxon>Lachnospirales</taxon>
        <taxon>Lachnospiraceae</taxon>
        <taxon>Anaerosporobacter</taxon>
    </lineage>
</organism>
<dbReference type="Pfam" id="PF00109">
    <property type="entry name" value="ketoacyl-synt"/>
    <property type="match status" value="1"/>
</dbReference>
<dbReference type="Pfam" id="PF21089">
    <property type="entry name" value="PKS_DH_N"/>
    <property type="match status" value="1"/>
</dbReference>
<dbReference type="PROSITE" id="PS00606">
    <property type="entry name" value="KS3_1"/>
    <property type="match status" value="1"/>
</dbReference>
<dbReference type="SUPFAM" id="SSF51735">
    <property type="entry name" value="NAD(P)-binding Rossmann-fold domains"/>
    <property type="match status" value="1"/>
</dbReference>
<feature type="domain" description="PKS/mFAS DH" evidence="9">
    <location>
        <begin position="656"/>
        <end position="934"/>
    </location>
</feature>
<feature type="domain" description="Ketosynthase family 3 (KS3)" evidence="8">
    <location>
        <begin position="31"/>
        <end position="457"/>
    </location>
</feature>
<keyword evidence="4" id="KW-0808">Transferase</keyword>
<dbReference type="GO" id="GO:0006633">
    <property type="term" value="P:fatty acid biosynthetic process"/>
    <property type="evidence" value="ECO:0007669"/>
    <property type="project" value="InterPro"/>
</dbReference>
<dbReference type="InterPro" id="IPR018000">
    <property type="entry name" value="Neurotransmitter_ion_chnl_CS"/>
</dbReference>
<evidence type="ECO:0000256" key="1">
    <source>
        <dbReference type="ARBA" id="ARBA00004370"/>
    </source>
</evidence>
<keyword evidence="11" id="KW-1185">Reference proteome</keyword>
<dbReference type="InterPro" id="IPR014031">
    <property type="entry name" value="Ketoacyl_synth_C"/>
</dbReference>
<dbReference type="GO" id="GO:0005886">
    <property type="term" value="C:plasma membrane"/>
    <property type="evidence" value="ECO:0007669"/>
    <property type="project" value="TreeGrafter"/>
</dbReference>
<feature type="active site" description="Proton donor; for dehydratase activity" evidence="6">
    <location>
        <position position="854"/>
    </location>
</feature>
<feature type="active site" description="Proton acceptor; for dehydratase activity" evidence="6">
    <location>
        <position position="687"/>
    </location>
</feature>
<dbReference type="GO" id="GO:0004315">
    <property type="term" value="F:3-oxoacyl-[acyl-carrier-protein] synthase activity"/>
    <property type="evidence" value="ECO:0007669"/>
    <property type="project" value="InterPro"/>
</dbReference>
<dbReference type="Pfam" id="PF02801">
    <property type="entry name" value="Ketoacyl-synt_C"/>
    <property type="match status" value="1"/>
</dbReference>
<dbReference type="InterPro" id="IPR050091">
    <property type="entry name" value="PKS_NRPS_Biosynth_Enz"/>
</dbReference>
<dbReference type="PROSITE" id="PS52019">
    <property type="entry name" value="PKS_MFAS_DH"/>
    <property type="match status" value="1"/>
</dbReference>
<evidence type="ECO:0000256" key="4">
    <source>
        <dbReference type="ARBA" id="ARBA00022679"/>
    </source>
</evidence>
<evidence type="ECO:0000259" key="9">
    <source>
        <dbReference type="PROSITE" id="PS52019"/>
    </source>
</evidence>
<dbReference type="STRING" id="1120996.SAMN02746066_02228"/>
<evidence type="ECO:0000313" key="10">
    <source>
        <dbReference type="EMBL" id="SHM51488.1"/>
    </source>
</evidence>
<dbReference type="InterPro" id="IPR016039">
    <property type="entry name" value="Thiolase-like"/>
</dbReference>
<dbReference type="Pfam" id="PF22621">
    <property type="entry name" value="CurL-like_PKS_C"/>
    <property type="match status" value="1"/>
</dbReference>
<evidence type="ECO:0000259" key="7">
    <source>
        <dbReference type="PROSITE" id="PS50075"/>
    </source>
</evidence>
<dbReference type="PROSITE" id="PS52004">
    <property type="entry name" value="KS3_2"/>
    <property type="match status" value="1"/>
</dbReference>
<dbReference type="InterPro" id="IPR009081">
    <property type="entry name" value="PP-bd_ACP"/>
</dbReference>
<dbReference type="OrthoDB" id="1983847at2"/>
<dbReference type="PROSITE" id="PS00236">
    <property type="entry name" value="NEUROTR_ION_CHANNEL"/>
    <property type="match status" value="1"/>
</dbReference>
<dbReference type="InterPro" id="IPR020841">
    <property type="entry name" value="PKS_Beta-ketoAc_synthase_dom"/>
</dbReference>
<dbReference type="Gene3D" id="3.10.129.110">
    <property type="entry name" value="Polyketide synthase dehydratase"/>
    <property type="match status" value="1"/>
</dbReference>
<dbReference type="Pfam" id="PF00550">
    <property type="entry name" value="PP-binding"/>
    <property type="match status" value="1"/>
</dbReference>
<evidence type="ECO:0000256" key="6">
    <source>
        <dbReference type="PROSITE-ProRule" id="PRU01363"/>
    </source>
</evidence>
<dbReference type="InterPro" id="IPR042104">
    <property type="entry name" value="PKS_dehydratase_sf"/>
</dbReference>
<proteinExistence type="predicted"/>
<dbReference type="Proteomes" id="UP000184038">
    <property type="component" value="Unassembled WGS sequence"/>
</dbReference>
<dbReference type="SMART" id="SM00825">
    <property type="entry name" value="PKS_KS"/>
    <property type="match status" value="1"/>
</dbReference>
<dbReference type="Gene3D" id="3.40.50.720">
    <property type="entry name" value="NAD(P)-binding Rossmann-like Domain"/>
    <property type="match status" value="1"/>
</dbReference>
<dbReference type="InterPro" id="IPR018201">
    <property type="entry name" value="Ketoacyl_synth_AS"/>
</dbReference>
<feature type="domain" description="Carrier" evidence="7">
    <location>
        <begin position="1458"/>
        <end position="1533"/>
    </location>
</feature>
<dbReference type="SMART" id="SM00822">
    <property type="entry name" value="PKS_KR"/>
    <property type="match status" value="1"/>
</dbReference>
<dbReference type="EMBL" id="FRCP01000011">
    <property type="protein sequence ID" value="SHM51488.1"/>
    <property type="molecule type" value="Genomic_DNA"/>
</dbReference>
<keyword evidence="5" id="KW-0472">Membrane</keyword>
<dbReference type="Gene3D" id="3.40.47.10">
    <property type="match status" value="1"/>
</dbReference>
<comment type="subcellular location">
    <subcellularLocation>
        <location evidence="1">Membrane</location>
    </subcellularLocation>
</comment>
<dbReference type="Gene3D" id="1.10.1200.10">
    <property type="entry name" value="ACP-like"/>
    <property type="match status" value="1"/>
</dbReference>
<dbReference type="Gene3D" id="1.10.1240.100">
    <property type="match status" value="1"/>
</dbReference>
<dbReference type="GO" id="GO:0004312">
    <property type="term" value="F:fatty acid synthase activity"/>
    <property type="evidence" value="ECO:0007669"/>
    <property type="project" value="TreeGrafter"/>
</dbReference>
<keyword evidence="2" id="KW-0596">Phosphopantetheine</keyword>
<dbReference type="SUPFAM" id="SSF53901">
    <property type="entry name" value="Thiolase-like"/>
    <property type="match status" value="1"/>
</dbReference>
<dbReference type="PROSITE" id="PS50075">
    <property type="entry name" value="CARRIER"/>
    <property type="match status" value="1"/>
</dbReference>
<reference evidence="10 11" key="1">
    <citation type="submission" date="2016-11" db="EMBL/GenBank/DDBJ databases">
        <authorList>
            <person name="Jaros S."/>
            <person name="Januszkiewicz K."/>
            <person name="Wedrychowicz H."/>
        </authorList>
    </citation>
    <scope>NUCLEOTIDE SEQUENCE [LARGE SCALE GENOMIC DNA]</scope>
    <source>
        <strain evidence="10 11">DSM 15930</strain>
    </source>
</reference>
<dbReference type="SUPFAM" id="SSF47336">
    <property type="entry name" value="ACP-like"/>
    <property type="match status" value="1"/>
</dbReference>
<dbReference type="Pfam" id="PF14765">
    <property type="entry name" value="PS-DH"/>
    <property type="match status" value="1"/>
</dbReference>
<feature type="region of interest" description="C-terminal hotdog fold" evidence="6">
    <location>
        <begin position="794"/>
        <end position="934"/>
    </location>
</feature>
<evidence type="ECO:0000256" key="2">
    <source>
        <dbReference type="ARBA" id="ARBA00022450"/>
    </source>
</evidence>
<protein>
    <submittedName>
        <fullName evidence="10">Phosphopantetheine attachment site</fullName>
    </submittedName>
</protein>
<dbReference type="RefSeq" id="WP_073287629.1">
    <property type="nucleotide sequence ID" value="NZ_FRCP01000011.1"/>
</dbReference>
<dbReference type="Pfam" id="PF08659">
    <property type="entry name" value="KR"/>
    <property type="match status" value="1"/>
</dbReference>
<dbReference type="InterPro" id="IPR036736">
    <property type="entry name" value="ACP-like_sf"/>
</dbReference>
<feature type="region of interest" description="N-terminal hotdog fold" evidence="6">
    <location>
        <begin position="656"/>
        <end position="780"/>
    </location>
</feature>
<keyword evidence="3" id="KW-0597">Phosphoprotein</keyword>
<dbReference type="InterPro" id="IPR057326">
    <property type="entry name" value="KR_dom"/>
</dbReference>
<dbReference type="InterPro" id="IPR036291">
    <property type="entry name" value="NAD(P)-bd_dom_sf"/>
</dbReference>
<dbReference type="InterPro" id="IPR049900">
    <property type="entry name" value="PKS_mFAS_DH"/>
</dbReference>
<evidence type="ECO:0000259" key="8">
    <source>
        <dbReference type="PROSITE" id="PS52004"/>
    </source>
</evidence>
<dbReference type="InterPro" id="IPR014030">
    <property type="entry name" value="Ketoacyl_synth_N"/>
</dbReference>
<name>A0A1M7JET9_9FIRM</name>
<dbReference type="PANTHER" id="PTHR43775">
    <property type="entry name" value="FATTY ACID SYNTHASE"/>
    <property type="match status" value="1"/>
</dbReference>
<dbReference type="PANTHER" id="PTHR43775:SF37">
    <property type="entry name" value="SI:DKEY-61P9.11"/>
    <property type="match status" value="1"/>
</dbReference>